<feature type="chain" id="PRO_5026840336" description="Tetratricopeptide repeat protein" evidence="1">
    <location>
        <begin position="23"/>
        <end position="1128"/>
    </location>
</feature>
<comment type="caution">
    <text evidence="2">The sequence shown here is derived from an EMBL/GenBank/DDBJ whole genome shotgun (WGS) entry which is preliminary data.</text>
</comment>
<reference evidence="2 3" key="1">
    <citation type="submission" date="2019-09" db="EMBL/GenBank/DDBJ databases">
        <title>Parvibaculum sedimenti sp. nov., isolated from sediment.</title>
        <authorList>
            <person name="Wang Y."/>
        </authorList>
    </citation>
    <scope>NUCLEOTIDE SEQUENCE [LARGE SCALE GENOMIC DNA]</scope>
    <source>
        <strain evidence="2 3">HXT-9</strain>
    </source>
</reference>
<dbReference type="Proteomes" id="UP000468901">
    <property type="component" value="Unassembled WGS sequence"/>
</dbReference>
<keyword evidence="1" id="KW-0732">Signal</keyword>
<keyword evidence="3" id="KW-1185">Reference proteome</keyword>
<sequence length="1128" mass="121162">MRSIAAALLVVWSMIVAAPAGAAVNVSGNFIESDGYGRIVLTWPGGVPAHVEAITSGVLVVKFDQPFTTDLSEFMRQMPDYVAMARQDADGRTLRLALKFDYWLNVQQAESSLYLDLLPSSWAGKAPSLPADVLARIAAASAAKKKAAEDAKLVKDLGIVDPGAPAPALRVRVARHDGMTRLVFDWNQPVLYSVVQQEGAATVTFDRSAKVALAPIRVDPPPYLETISALERDGRLSIVMKLKPGVAVTDFREDLGVVLDLKPRAETEASEPVAEEPRVRADHEKSAAAVPAAQAHTPKRIVPTSEAPPAVEKHEAAETVKPEPEVPIAAAAPDAAGQMAPLKVSASAVDGRTDIIFPWTVPAGAAVFVRAGTLWVVFDRTAPLDLSALLRNASKQVGQPRSVEIENGVALAFPLGRSHVLVSAAESGTEWRVSVGETLAGTGRSINVERSWRDTGEGVVGFDMKDARRIVQIHDPVVGDVLEVATARAPVQSLQTPRSFVEFQALQTAQGLAIVQIADDLNVVAGPESVAVTRQSGLTLSADNSETPSQASFSYAGFMDFADWRGKKDYTEERKDLEAKIAMADAEDVAAARVTYARFLVANQLGPEAVAQLRQAEQADGGLSSDPGFAALKGVAKVLAHRYAEAVTDLSASTLAMDPNAAIWRGLARVELGQMAAARRDFDLASPAISSLEPQLAARVKLKAARAAVAMGNLQAARGYMRLLPDRSGDHAADAEVLLVKAQIAAALDQTDKAAVLYDDAIAQGVRRFAVQARLEKALMLNRAGKLNDKLLLAELEKLRMMWRGDDLELRILSALSERQLATGDVVAGLKTMRVATVNFPNSDDARAMGARMPDIFADYFINDSASKLPPIQALSLYYDFQDLTPIGRRGDDLLRHLAEHLASLDLLPQAETLLRYQIEQRLHSGVAKAQVAARLAGLYLLDRKPQDALNIIRATAQNGLPEDIDEQRRLIEARSLGSLKKFDLALDLLSEIPGPIAQVLRADILWEAQRWGDAGAAAEVVLAGAGGARPLTDDERFDVMRSAIAYAMAEDEEGLSRLRTQFGSRMAATSDASAFAVVTDAIEKNGVAFRELASRIASVNTMERFVNSLKKDDRVSELDGTAVAANE</sequence>
<organism evidence="2 3">
    <name type="scientific">Parvibaculum sedimenti</name>
    <dbReference type="NCBI Taxonomy" id="2608632"/>
    <lineage>
        <taxon>Bacteria</taxon>
        <taxon>Pseudomonadati</taxon>
        <taxon>Pseudomonadota</taxon>
        <taxon>Alphaproteobacteria</taxon>
        <taxon>Hyphomicrobiales</taxon>
        <taxon>Parvibaculaceae</taxon>
        <taxon>Parvibaculum</taxon>
    </lineage>
</organism>
<dbReference type="RefSeq" id="WP_152216975.1">
    <property type="nucleotide sequence ID" value="NZ_JBAQYD010000126.1"/>
</dbReference>
<evidence type="ECO:0000313" key="2">
    <source>
        <dbReference type="EMBL" id="KAB7739092.1"/>
    </source>
</evidence>
<dbReference type="EMBL" id="WESC01000013">
    <property type="protein sequence ID" value="KAB7739092.1"/>
    <property type="molecule type" value="Genomic_DNA"/>
</dbReference>
<evidence type="ECO:0000256" key="1">
    <source>
        <dbReference type="SAM" id="SignalP"/>
    </source>
</evidence>
<proteinExistence type="predicted"/>
<protein>
    <recommendedName>
        <fullName evidence="4">Tetratricopeptide repeat protein</fullName>
    </recommendedName>
</protein>
<name>A0A6N6VII5_9HYPH</name>
<accession>A0A6N6VII5</accession>
<evidence type="ECO:0000313" key="3">
    <source>
        <dbReference type="Proteomes" id="UP000468901"/>
    </source>
</evidence>
<feature type="signal peptide" evidence="1">
    <location>
        <begin position="1"/>
        <end position="22"/>
    </location>
</feature>
<dbReference type="AlphaFoldDB" id="A0A6N6VII5"/>
<gene>
    <name evidence="2" type="ORF">F2P47_13875</name>
</gene>
<evidence type="ECO:0008006" key="4">
    <source>
        <dbReference type="Google" id="ProtNLM"/>
    </source>
</evidence>